<dbReference type="AlphaFoldDB" id="G4Z182"/>
<dbReference type="EMBL" id="JH159152">
    <property type="protein sequence ID" value="EGZ24701.1"/>
    <property type="molecule type" value="Genomic_DNA"/>
</dbReference>
<sequence>MQSLLTHIEKLLKRKGANANALSIVCDCFEKLELYMGHRLRVVNQQRAVSKMLDTLEKQAMQDEGLNEAVVTIDFKLNAEPLSFGEKIG</sequence>
<evidence type="ECO:0000313" key="1">
    <source>
        <dbReference type="EMBL" id="EGZ24701.1"/>
    </source>
</evidence>
<proteinExistence type="predicted"/>
<gene>
    <name evidence="1" type="ORF">PHYSODRAFT_452535</name>
</gene>
<dbReference type="RefSeq" id="XP_009519989.1">
    <property type="nucleotide sequence ID" value="XM_009521694.1"/>
</dbReference>
<dbReference type="KEGG" id="psoj:PHYSODRAFT_452535"/>
<evidence type="ECO:0000313" key="2">
    <source>
        <dbReference type="Proteomes" id="UP000002640"/>
    </source>
</evidence>
<organism evidence="1 2">
    <name type="scientific">Phytophthora sojae (strain P6497)</name>
    <name type="common">Soybean stem and root rot agent</name>
    <name type="synonym">Phytophthora megasperma f. sp. glycines</name>
    <dbReference type="NCBI Taxonomy" id="1094619"/>
    <lineage>
        <taxon>Eukaryota</taxon>
        <taxon>Sar</taxon>
        <taxon>Stramenopiles</taxon>
        <taxon>Oomycota</taxon>
        <taxon>Peronosporomycetes</taxon>
        <taxon>Peronosporales</taxon>
        <taxon>Peronosporaceae</taxon>
        <taxon>Phytophthora</taxon>
    </lineage>
</organism>
<protein>
    <submittedName>
        <fullName evidence="1">Uncharacterized protein</fullName>
    </submittedName>
</protein>
<name>G4Z182_PHYSP</name>
<accession>G4Z182</accession>
<dbReference type="STRING" id="1094619.G4Z182"/>
<reference evidence="1 2" key="1">
    <citation type="journal article" date="2006" name="Science">
        <title>Phytophthora genome sequences uncover evolutionary origins and mechanisms of pathogenesis.</title>
        <authorList>
            <person name="Tyler B.M."/>
            <person name="Tripathy S."/>
            <person name="Zhang X."/>
            <person name="Dehal P."/>
            <person name="Jiang R.H."/>
            <person name="Aerts A."/>
            <person name="Arredondo F.D."/>
            <person name="Baxter L."/>
            <person name="Bensasson D."/>
            <person name="Beynon J.L."/>
            <person name="Chapman J."/>
            <person name="Damasceno C.M."/>
            <person name="Dorrance A.E."/>
            <person name="Dou D."/>
            <person name="Dickerman A.W."/>
            <person name="Dubchak I.L."/>
            <person name="Garbelotto M."/>
            <person name="Gijzen M."/>
            <person name="Gordon S.G."/>
            <person name="Govers F."/>
            <person name="Grunwald N.J."/>
            <person name="Huang W."/>
            <person name="Ivors K.L."/>
            <person name="Jones R.W."/>
            <person name="Kamoun S."/>
            <person name="Krampis K."/>
            <person name="Lamour K.H."/>
            <person name="Lee M.K."/>
            <person name="McDonald W.H."/>
            <person name="Medina M."/>
            <person name="Meijer H.J."/>
            <person name="Nordberg E.K."/>
            <person name="Maclean D.J."/>
            <person name="Ospina-Giraldo M.D."/>
            <person name="Morris P.F."/>
            <person name="Phuntumart V."/>
            <person name="Putnam N.H."/>
            <person name="Rash S."/>
            <person name="Rose J.K."/>
            <person name="Sakihama Y."/>
            <person name="Salamov A.A."/>
            <person name="Savidor A."/>
            <person name="Scheuring C.F."/>
            <person name="Smith B.M."/>
            <person name="Sobral B.W."/>
            <person name="Terry A."/>
            <person name="Torto-Alalibo T.A."/>
            <person name="Win J."/>
            <person name="Xu Z."/>
            <person name="Zhang H."/>
            <person name="Grigoriev I.V."/>
            <person name="Rokhsar D.S."/>
            <person name="Boore J.L."/>
        </authorList>
    </citation>
    <scope>NUCLEOTIDE SEQUENCE [LARGE SCALE GENOMIC DNA]</scope>
    <source>
        <strain evidence="1 2">P6497</strain>
    </source>
</reference>
<keyword evidence="2" id="KW-1185">Reference proteome</keyword>
<feature type="non-terminal residue" evidence="1">
    <location>
        <position position="89"/>
    </location>
</feature>
<dbReference type="Proteomes" id="UP000002640">
    <property type="component" value="Unassembled WGS sequence"/>
</dbReference>
<dbReference type="InParanoid" id="G4Z182"/>
<dbReference type="GeneID" id="20652988"/>
<dbReference type="OMA" id="IDHICHR"/>